<dbReference type="Pfam" id="PF11575">
    <property type="entry name" value="FhuF_C"/>
    <property type="match status" value="1"/>
</dbReference>
<evidence type="ECO:0000313" key="3">
    <source>
        <dbReference type="EMBL" id="OAE36367.1"/>
    </source>
</evidence>
<dbReference type="Pfam" id="PF06276">
    <property type="entry name" value="FhuF"/>
    <property type="match status" value="1"/>
</dbReference>
<feature type="domain" description="Ferric siderophore reductase C-terminal" evidence="2">
    <location>
        <begin position="216"/>
        <end position="235"/>
    </location>
</feature>
<organism evidence="3 4">
    <name type="scientific">Agrobacterium tumefaciens</name>
    <dbReference type="NCBI Taxonomy" id="358"/>
    <lineage>
        <taxon>Bacteria</taxon>
        <taxon>Pseudomonadati</taxon>
        <taxon>Pseudomonadota</taxon>
        <taxon>Alphaproteobacteria</taxon>
        <taxon>Hyphomicrobiales</taxon>
        <taxon>Rhizobiaceae</taxon>
        <taxon>Rhizobium/Agrobacterium group</taxon>
        <taxon>Agrobacterium</taxon>
        <taxon>Agrobacterium tumefaciens complex</taxon>
    </lineage>
</organism>
<dbReference type="GO" id="GO:0051537">
    <property type="term" value="F:2 iron, 2 sulfur cluster binding"/>
    <property type="evidence" value="ECO:0007669"/>
    <property type="project" value="InterPro"/>
</dbReference>
<name>A0A176WTB4_AGRTU</name>
<dbReference type="Proteomes" id="UP000077098">
    <property type="component" value="Unassembled WGS sequence"/>
</dbReference>
<sequence length="246" mass="27152">MRRSAVLGELLGQSAYSGWREFFRRRRPTDLAFTEFLEPDCLLAVLNGYGRRHGSDAPIAAVAGEWSKRYFAKVMRPIATAAMLLDWRVPLTPADLSIDLSTEEEIVSLGLSDFGRPVRAKSAEDRFAFLVSGNIESLIRAVSEVSGLSRNVLWSNAGNAFEGIARNYARDDRCAGAGVADALELLESPHMADGSRNPLFRPIVYPQADGQPERLRRVCCIRYLIDGLDYCKTCPCPVPVDQSAVP</sequence>
<evidence type="ECO:0000259" key="2">
    <source>
        <dbReference type="Pfam" id="PF11575"/>
    </source>
</evidence>
<feature type="domain" description="Aerobactin siderophore biosynthesis IucA/IucC-like C-terminal" evidence="1">
    <location>
        <begin position="65"/>
        <end position="200"/>
    </location>
</feature>
<dbReference type="AlphaFoldDB" id="A0A176WTB4"/>
<dbReference type="InterPro" id="IPR022770">
    <property type="entry name" value="IucA/IucC-like_C"/>
</dbReference>
<gene>
    <name evidence="3" type="ORF">A7J57_07365</name>
</gene>
<evidence type="ECO:0000313" key="4">
    <source>
        <dbReference type="Proteomes" id="UP000077098"/>
    </source>
</evidence>
<comment type="caution">
    <text evidence="3">The sequence shown here is derived from an EMBL/GenBank/DDBJ whole genome shotgun (WGS) entry which is preliminary data.</text>
</comment>
<reference evidence="3 4" key="1">
    <citation type="submission" date="2016-05" db="EMBL/GenBank/DDBJ databases">
        <authorList>
            <person name="Lavstsen T."/>
            <person name="Jespersen J.S."/>
        </authorList>
    </citation>
    <scope>NUCLEOTIDE SEQUENCE [LARGE SCALE GENOMIC DNA]</scope>
    <source>
        <strain evidence="3 4">KCJ1736</strain>
    </source>
</reference>
<dbReference type="NCBIfam" id="TIGR03951">
    <property type="entry name" value="Fe_III_red_FhuF"/>
    <property type="match status" value="1"/>
</dbReference>
<accession>A0A176WTB4</accession>
<proteinExistence type="predicted"/>
<protein>
    <submittedName>
        <fullName evidence="3">Siderophore-iron reductase FhuF</fullName>
    </submittedName>
</protein>
<evidence type="ECO:0000259" key="1">
    <source>
        <dbReference type="Pfam" id="PF06276"/>
    </source>
</evidence>
<dbReference type="RefSeq" id="WP_063951776.1">
    <property type="nucleotide sequence ID" value="NZ_LXPS01000041.1"/>
</dbReference>
<dbReference type="GO" id="GO:0003824">
    <property type="term" value="F:catalytic activity"/>
    <property type="evidence" value="ECO:0007669"/>
    <property type="project" value="UniProtKB-ARBA"/>
</dbReference>
<dbReference type="InterPro" id="IPR008090">
    <property type="entry name" value="Fe_iron_reduct"/>
</dbReference>
<dbReference type="EMBL" id="LXPS01000041">
    <property type="protein sequence ID" value="OAE36367.1"/>
    <property type="molecule type" value="Genomic_DNA"/>
</dbReference>
<dbReference type="InterPro" id="IPR024726">
    <property type="entry name" value="FhuF_C"/>
</dbReference>